<dbReference type="AlphaFoldDB" id="A0AAN7TFG4"/>
<accession>A0AAN7TFG4</accession>
<feature type="compositionally biased region" description="Polar residues" evidence="1">
    <location>
        <begin position="172"/>
        <end position="188"/>
    </location>
</feature>
<feature type="region of interest" description="Disordered" evidence="1">
    <location>
        <begin position="147"/>
        <end position="242"/>
    </location>
</feature>
<dbReference type="Proteomes" id="UP001310890">
    <property type="component" value="Unassembled WGS sequence"/>
</dbReference>
<feature type="compositionally biased region" description="Pro residues" evidence="1">
    <location>
        <begin position="544"/>
        <end position="553"/>
    </location>
</feature>
<feature type="compositionally biased region" description="Polar residues" evidence="1">
    <location>
        <begin position="437"/>
        <end position="448"/>
    </location>
</feature>
<protein>
    <submittedName>
        <fullName evidence="2">Uncharacterized protein</fullName>
    </submittedName>
</protein>
<gene>
    <name evidence="2" type="ORF">LTR62_003437</name>
</gene>
<feature type="region of interest" description="Disordered" evidence="1">
    <location>
        <begin position="483"/>
        <end position="561"/>
    </location>
</feature>
<feature type="compositionally biased region" description="Polar residues" evidence="1">
    <location>
        <begin position="508"/>
        <end position="519"/>
    </location>
</feature>
<feature type="compositionally biased region" description="Polar residues" evidence="1">
    <location>
        <begin position="483"/>
        <end position="496"/>
    </location>
</feature>
<comment type="caution">
    <text evidence="2">The sequence shown here is derived from an EMBL/GenBank/DDBJ whole genome shotgun (WGS) entry which is preliminary data.</text>
</comment>
<dbReference type="Pfam" id="PF03525">
    <property type="entry name" value="Meiotic_rec114"/>
    <property type="match status" value="1"/>
</dbReference>
<name>A0AAN7TFG4_9PEZI</name>
<organism evidence="2 3">
    <name type="scientific">Meristemomyces frigidus</name>
    <dbReference type="NCBI Taxonomy" id="1508187"/>
    <lineage>
        <taxon>Eukaryota</taxon>
        <taxon>Fungi</taxon>
        <taxon>Dikarya</taxon>
        <taxon>Ascomycota</taxon>
        <taxon>Pezizomycotina</taxon>
        <taxon>Dothideomycetes</taxon>
        <taxon>Dothideomycetidae</taxon>
        <taxon>Mycosphaerellales</taxon>
        <taxon>Teratosphaeriaceae</taxon>
        <taxon>Meristemomyces</taxon>
    </lineage>
</organism>
<feature type="region of interest" description="Disordered" evidence="1">
    <location>
        <begin position="360"/>
        <end position="460"/>
    </location>
</feature>
<proteinExistence type="predicted"/>
<evidence type="ECO:0000256" key="1">
    <source>
        <dbReference type="SAM" id="MobiDB-lite"/>
    </source>
</evidence>
<evidence type="ECO:0000313" key="2">
    <source>
        <dbReference type="EMBL" id="KAK5113338.1"/>
    </source>
</evidence>
<feature type="compositionally biased region" description="Pro residues" evidence="1">
    <location>
        <begin position="376"/>
        <end position="389"/>
    </location>
</feature>
<sequence>MAACTDLCLRVLKFSHALGVSADNSVPWSHLQASDIFAIIKGTARITSNDTHLVDRQLSLRVVHGTTVLESVDVSRYIDLAVGARRAAEQHGVTLQVEQLPMFGMTKDCLLALRYTHEGTGKIRRLQLRLEDSTRCHTIVTAFQRRGMAFQAQRPGTARTTTSKAKERPLAPNSSSAYFESTQHSQPSIALHDQPPPHYSQWNGSPIEARRGHNQHVHAGPQYSPLTAPRPEYSTTPPEAMPPPHIISRDEVAAPRSVLTERPNTQPMYRTNTMPLQPSVTEPLEILRRPSDPAGERPLSTSHVSHLSAIREAVEENMTPPRSATGLSTFVMPSSLPVNGWFPSTPETMTLTALRSDLSETRPYSAIPSTSTTELPPAPEPGPLPPPRLLPWNASDKDGPKTARPATSSMVMPRLPNQNSNTKSSAKARLSSPVKGNLSSRPSTSSPLKRNHDADDTALCPSTSTTLLAESLAKQARTEQISVISEQTLHKPSSMQRLLEKTRKPLTDRSTNANIQRMNSLADAPHETESPAHSPSKSRTTPQPSNPTNPNPDAPRDNRETSLEEYATQSLQDRQAALEEFMMRNLENPAFTKLCEDVENCWRRIALGL</sequence>
<feature type="compositionally biased region" description="Polar residues" evidence="1">
    <location>
        <begin position="405"/>
        <end position="425"/>
    </location>
</feature>
<dbReference type="GO" id="GO:0007131">
    <property type="term" value="P:reciprocal meiotic recombination"/>
    <property type="evidence" value="ECO:0007669"/>
    <property type="project" value="InterPro"/>
</dbReference>
<reference evidence="2" key="1">
    <citation type="submission" date="2023-08" db="EMBL/GenBank/DDBJ databases">
        <title>Black Yeasts Isolated from many extreme environments.</title>
        <authorList>
            <person name="Coleine C."/>
            <person name="Stajich J.E."/>
            <person name="Selbmann L."/>
        </authorList>
    </citation>
    <scope>NUCLEOTIDE SEQUENCE</scope>
    <source>
        <strain evidence="2">CCFEE 5401</strain>
    </source>
</reference>
<dbReference type="InterPro" id="IPR004354">
    <property type="entry name" value="Meiotic_Rec114"/>
</dbReference>
<dbReference type="EMBL" id="JAVRRL010000024">
    <property type="protein sequence ID" value="KAK5113338.1"/>
    <property type="molecule type" value="Genomic_DNA"/>
</dbReference>
<evidence type="ECO:0000313" key="3">
    <source>
        <dbReference type="Proteomes" id="UP001310890"/>
    </source>
</evidence>
<feature type="compositionally biased region" description="Basic and acidic residues" evidence="1">
    <location>
        <begin position="498"/>
        <end position="507"/>
    </location>
</feature>